<sequence>MVVEADETSTDRSFRRLTPILRPKLLAIDVPPPYTPELGEFYRTYVTKPIQNDLSNIDKGLKNLGVDIEGYTKNYTNTLDKSIRNVSSDVSTMSRTVTQEVSAVSKGISGLSGMVTGVSGAVTSIANGAVTAMLLENIVKPMFNTLTSTVELGRITTQKFFEKQIAIFQPGSTSTTINNNDSLFVTLLKNLG</sequence>
<evidence type="ECO:0000313" key="1">
    <source>
        <dbReference type="EMBL" id="MCJ1990531.1"/>
    </source>
</evidence>
<dbReference type="RefSeq" id="WP_244034829.1">
    <property type="nucleotide sequence ID" value="NZ_JAAECS010000011.1"/>
</dbReference>
<protein>
    <submittedName>
        <fullName evidence="1">Uncharacterized protein</fullName>
    </submittedName>
</protein>
<gene>
    <name evidence="1" type="ORF">GYN21_09935</name>
</gene>
<keyword evidence="2" id="KW-1185">Reference proteome</keyword>
<accession>A0ABT0AV78</accession>
<feature type="non-terminal residue" evidence="1">
    <location>
        <position position="192"/>
    </location>
</feature>
<proteinExistence type="predicted"/>
<dbReference type="Proteomes" id="UP001522450">
    <property type="component" value="Unassembled WGS sequence"/>
</dbReference>
<reference evidence="1 2" key="1">
    <citation type="journal article" date="2022" name="Microbiol. Res.">
        <title>Comparative genome analysis, predicted lifestyle and antimicrobial strategies of Lactococcus carnosus and Lactococcus paracarnosus isolated from meat.</title>
        <authorList>
            <person name="Werum V."/>
            <person name="Ehrmann M."/>
            <person name="Vogel R."/>
            <person name="Hilgarth M."/>
        </authorList>
    </citation>
    <scope>NUCLEOTIDE SEQUENCE [LARGE SCALE GENOMIC DNA]</scope>
    <source>
        <strain evidence="1 2">TMW22177</strain>
    </source>
</reference>
<name>A0ABT0AV78_9LACT</name>
<evidence type="ECO:0000313" key="2">
    <source>
        <dbReference type="Proteomes" id="UP001522450"/>
    </source>
</evidence>
<organism evidence="1 2">
    <name type="scientific">Pseudolactococcus carnosus</name>
    <dbReference type="NCBI Taxonomy" id="2749961"/>
    <lineage>
        <taxon>Bacteria</taxon>
        <taxon>Bacillati</taxon>
        <taxon>Bacillota</taxon>
        <taxon>Bacilli</taxon>
        <taxon>Lactobacillales</taxon>
        <taxon>Streptococcaceae</taxon>
        <taxon>Pseudolactococcus</taxon>
    </lineage>
</organism>
<dbReference type="EMBL" id="JAAECS010000011">
    <property type="protein sequence ID" value="MCJ1990531.1"/>
    <property type="molecule type" value="Genomic_DNA"/>
</dbReference>
<comment type="caution">
    <text evidence="1">The sequence shown here is derived from an EMBL/GenBank/DDBJ whole genome shotgun (WGS) entry which is preliminary data.</text>
</comment>